<dbReference type="PANTHER" id="PTHR39450">
    <property type="entry name" value="MOLYBDOPTERIN OXIDOREDUCTASE, 4FE-4S CLUSTER-BINDING SUBUNIT"/>
    <property type="match status" value="1"/>
</dbReference>
<dbReference type="AlphaFoldDB" id="X1E2F7"/>
<dbReference type="SUPFAM" id="SSF160148">
    <property type="entry name" value="CPE0013-like"/>
    <property type="match status" value="1"/>
</dbReference>
<organism evidence="1">
    <name type="scientific">marine sediment metagenome</name>
    <dbReference type="NCBI Taxonomy" id="412755"/>
    <lineage>
        <taxon>unclassified sequences</taxon>
        <taxon>metagenomes</taxon>
        <taxon>ecological metagenomes</taxon>
    </lineage>
</organism>
<accession>X1E2F7</accession>
<dbReference type="EMBL" id="BART01031162">
    <property type="protein sequence ID" value="GAH11359.1"/>
    <property type="molecule type" value="Genomic_DNA"/>
</dbReference>
<protein>
    <recommendedName>
        <fullName evidence="2">4Fe-4S Mo/W bis-MGD-type domain-containing protein</fullName>
    </recommendedName>
</protein>
<dbReference type="Pfam" id="PF07892">
    <property type="entry name" value="DUF1667"/>
    <property type="match status" value="1"/>
</dbReference>
<proteinExistence type="predicted"/>
<dbReference type="InterPro" id="IPR012460">
    <property type="entry name" value="DUF1667"/>
</dbReference>
<sequence>MVKEKTKMICIDCPIGCEINVTHDGKIVLEIDGNKCKKGIDYAETEITDPRRMVITTVRVRGGFHHLVPVRSTEPVPKTKIFSILKKLLNQPYKLNQEQ</sequence>
<dbReference type="PANTHER" id="PTHR39450:SF1">
    <property type="entry name" value="DUF1667 DOMAIN-CONTAINING PROTEIN"/>
    <property type="match status" value="1"/>
</dbReference>
<comment type="caution">
    <text evidence="1">The sequence shown here is derived from an EMBL/GenBank/DDBJ whole genome shotgun (WGS) entry which is preliminary data.</text>
</comment>
<evidence type="ECO:0008006" key="2">
    <source>
        <dbReference type="Google" id="ProtNLM"/>
    </source>
</evidence>
<dbReference type="Gene3D" id="3.10.530.10">
    <property type="entry name" value="CPE0013-like"/>
    <property type="match status" value="1"/>
</dbReference>
<evidence type="ECO:0000313" key="1">
    <source>
        <dbReference type="EMBL" id="GAH11359.1"/>
    </source>
</evidence>
<dbReference type="InterPro" id="IPR036593">
    <property type="entry name" value="CPE0013-like_sf"/>
</dbReference>
<name>X1E2F7_9ZZZZ</name>
<gene>
    <name evidence="1" type="ORF">S01H4_54191</name>
</gene>
<reference evidence="1" key="1">
    <citation type="journal article" date="2014" name="Front. Microbiol.">
        <title>High frequency of phylogenetically diverse reductive dehalogenase-homologous genes in deep subseafloor sedimentary metagenomes.</title>
        <authorList>
            <person name="Kawai M."/>
            <person name="Futagami T."/>
            <person name="Toyoda A."/>
            <person name="Takaki Y."/>
            <person name="Nishi S."/>
            <person name="Hori S."/>
            <person name="Arai W."/>
            <person name="Tsubouchi T."/>
            <person name="Morono Y."/>
            <person name="Uchiyama I."/>
            <person name="Ito T."/>
            <person name="Fujiyama A."/>
            <person name="Inagaki F."/>
            <person name="Takami H."/>
        </authorList>
    </citation>
    <scope>NUCLEOTIDE SEQUENCE</scope>
    <source>
        <strain evidence="1">Expedition CK06-06</strain>
    </source>
</reference>